<proteinExistence type="predicted"/>
<evidence type="ECO:0000313" key="9">
    <source>
        <dbReference type="EMBL" id="CAI5444587.1"/>
    </source>
</evidence>
<evidence type="ECO:0000256" key="5">
    <source>
        <dbReference type="ARBA" id="ARBA00023010"/>
    </source>
</evidence>
<comment type="subcellular location">
    <subcellularLocation>
        <location evidence="1">Mitochondrion</location>
    </subcellularLocation>
</comment>
<dbReference type="PANTHER" id="PTHR21622:SF0">
    <property type="entry name" value="COILED-COIL-HELIX-COILED-COIL-HELIX DOMAIN CONTAINING 4"/>
    <property type="match status" value="1"/>
</dbReference>
<accession>A0A9P1IF76</accession>
<keyword evidence="2" id="KW-0813">Transport</keyword>
<evidence type="ECO:0000256" key="3">
    <source>
        <dbReference type="ARBA" id="ARBA00022927"/>
    </source>
</evidence>
<dbReference type="GO" id="GO:0015035">
    <property type="term" value="F:protein-disulfide reductase activity"/>
    <property type="evidence" value="ECO:0007669"/>
    <property type="project" value="InterPro"/>
</dbReference>
<evidence type="ECO:0000256" key="8">
    <source>
        <dbReference type="ARBA" id="ARBA00023284"/>
    </source>
</evidence>
<dbReference type="EMBL" id="CANHGI010000003">
    <property type="protein sequence ID" value="CAI5444587.1"/>
    <property type="molecule type" value="Genomic_DNA"/>
</dbReference>
<dbReference type="AlphaFoldDB" id="A0A9P1IF76"/>
<name>A0A9P1IF76_9PELO</name>
<keyword evidence="10" id="KW-1185">Reference proteome</keyword>
<dbReference type="GO" id="GO:0005758">
    <property type="term" value="C:mitochondrial intermembrane space"/>
    <property type="evidence" value="ECO:0007669"/>
    <property type="project" value="TreeGrafter"/>
</dbReference>
<reference evidence="9" key="1">
    <citation type="submission" date="2022-11" db="EMBL/GenBank/DDBJ databases">
        <authorList>
            <person name="Kikuchi T."/>
        </authorList>
    </citation>
    <scope>NUCLEOTIDE SEQUENCE</scope>
    <source>
        <strain evidence="9">PS1010</strain>
    </source>
</reference>
<keyword evidence="4" id="KW-0560">Oxidoreductase</keyword>
<keyword evidence="8" id="KW-0676">Redox-active center</keyword>
<dbReference type="OrthoDB" id="7481291at2759"/>
<keyword evidence="3" id="KW-0653">Protein transport</keyword>
<evidence type="ECO:0000256" key="4">
    <source>
        <dbReference type="ARBA" id="ARBA00023002"/>
    </source>
</evidence>
<evidence type="ECO:0000256" key="1">
    <source>
        <dbReference type="ARBA" id="ARBA00004173"/>
    </source>
</evidence>
<organism evidence="9 10">
    <name type="scientific">Caenorhabditis angaria</name>
    <dbReference type="NCBI Taxonomy" id="860376"/>
    <lineage>
        <taxon>Eukaryota</taxon>
        <taxon>Metazoa</taxon>
        <taxon>Ecdysozoa</taxon>
        <taxon>Nematoda</taxon>
        <taxon>Chromadorea</taxon>
        <taxon>Rhabditida</taxon>
        <taxon>Rhabditina</taxon>
        <taxon>Rhabditomorpha</taxon>
        <taxon>Rhabditoidea</taxon>
        <taxon>Rhabditidae</taxon>
        <taxon>Peloderinae</taxon>
        <taxon>Caenorhabditis</taxon>
    </lineage>
</organism>
<evidence type="ECO:0000256" key="6">
    <source>
        <dbReference type="ARBA" id="ARBA00023128"/>
    </source>
</evidence>
<dbReference type="PANTHER" id="PTHR21622">
    <property type="entry name" value="COILED-COIL-HELIX-COILED-COIL-HELIX DOMAIN CONTAINING 4"/>
    <property type="match status" value="1"/>
</dbReference>
<evidence type="ECO:0000313" key="10">
    <source>
        <dbReference type="Proteomes" id="UP001152747"/>
    </source>
</evidence>
<keyword evidence="5" id="KW-0811">Translocation</keyword>
<comment type="caution">
    <text evidence="9">The sequence shown here is derived from an EMBL/GenBank/DDBJ whole genome shotgun (WGS) entry which is preliminary data.</text>
</comment>
<keyword evidence="6" id="KW-0496">Mitochondrion</keyword>
<dbReference type="InterPro" id="IPR039289">
    <property type="entry name" value="CHCHD4"/>
</dbReference>
<dbReference type="GO" id="GO:0045041">
    <property type="term" value="P:protein import into mitochondrial intermembrane space"/>
    <property type="evidence" value="ECO:0007669"/>
    <property type="project" value="InterPro"/>
</dbReference>
<keyword evidence="7" id="KW-1015">Disulfide bond</keyword>
<evidence type="ECO:0008006" key="11">
    <source>
        <dbReference type="Google" id="ProtNLM"/>
    </source>
</evidence>
<dbReference type="Gene3D" id="1.10.287.2900">
    <property type="match status" value="1"/>
</dbReference>
<dbReference type="Proteomes" id="UP001152747">
    <property type="component" value="Unassembled WGS sequence"/>
</dbReference>
<sequence>MSFHQILKISPTEFWNDIKNEYIQKLSNTPPDEVYPSNNPGPTLPNGNVNFECHCVSHLVASPCGYHFREAINCQKSTNEEDIEKGACGQQLLSFMECANRTQCFKLSEEKDEKK</sequence>
<evidence type="ECO:0000256" key="2">
    <source>
        <dbReference type="ARBA" id="ARBA00022448"/>
    </source>
</evidence>
<evidence type="ECO:0000256" key="7">
    <source>
        <dbReference type="ARBA" id="ARBA00023157"/>
    </source>
</evidence>
<gene>
    <name evidence="9" type="ORF">CAMP_LOCUS7224</name>
</gene>
<protein>
    <recommendedName>
        <fullName evidence="11">CHCH domain-containing protein</fullName>
    </recommendedName>
</protein>